<gene>
    <name evidence="13" type="primary">esaA</name>
    <name evidence="13" type="ORF">FOS08_26225</name>
</gene>
<evidence type="ECO:0000256" key="12">
    <source>
        <dbReference type="SAM" id="Phobius"/>
    </source>
</evidence>
<sequence length="1215" mass="132668">MFIILALVFATGTAYLALNKKLKKEDEKSTPKMTVALVNEDQGTVFEGNKIAFGDQFIKNINKDNNQQWYVVSRGVAENGLKNNNYNMMIVIPNDFSRKAVSIHAEAPEKLTLSYKVNATGNKELKTEAEKTAASILEDFNRRIIDVYFASIIGKLQAAQDNIGTIVDKEQAHMKVYKTDVHNPLANYTQQFKTVQDYTGVSVNSFKGFEGVLQRFGQTIDEGAKSNATYLGGFDNLQNLQTGNNLLANNFSNQLNQFNSDLSTNDVLKQLSALESANKVIASHFNDSDKQSNALTDSTAIQQYLADVTNKMKSYDEELADKLKKNIQETINEKLKAKLSGNNTKEIYLNTLMQQPDNQINEQIKSLINKLASMDVEEIDRLTLPDETKTQLKNVVQVSKKYGEENSFHYEGSNDIPLENTIKNIKKGLATDGIIFEDKEKVAKMDGEQMFNLQLPEGFELYSSTEALMINGQDYTADYLSNGSVKLPSREEGELSVGVRVKLSDENAKIDVFTPVTWKWNLTHTHEKTPTETKPVDPPTEGQETTGENNKQSNQVVKLTNRTKTPVHSIKQLTDSKTGSETKEPNKDGNKNPGGGTTNPGGGTTEPGGGTTNPGGGTTEPGGGTTEPGGGTTNPGGGTTNPGGGTTEPGGGTTEPGGGTTNPGGGTTNPGGGTTEPGGGTTNPGGGTTNPGGGTTNPGGGTTDPGGGTTNPGEGDKKVETIERTNDHIVHQKMEVLSPASSEGLIKDAVNTVKNYEELSGLYELYYGLDMKTEDLSGKLEKQALKDLATSKSLYYMLNKQNVLDIITGLVSSEIQAEVTSEMNQVKQKINDLQLLAKNVNQNSDRLAETLKQTSEQANVMNTNLAEYLNGAMKWREGSLKLMEEQRTIVSSREGEQTAILALDTGLKSLVTQSQSLAESSKGTLLASDEVYKTFDQINNQAKEIQDSGVTMVSKADTLLNDLTDKVSDDKSFAKNFSKVLANSRVGERQNEQLYKFLANPVLKQNDGVITAGNAFTPYLIVLVCFIVSLFTSYAIANQERKRHQQDDFEEKSSILDMNLPITAITFGIAIVEGVIIGIIAGKLLEFSGNQRLIWIAFITITMMAFVFVSTYLLRQAKMIGMFILLTSLSLYLFLTEAVGVKVTKTSYLGKLREFSPLQYIEDFLNNFISGKNDGHVTFAVLLVIAIVGFIINLFVWHKRWEEKIDDDETMHTAG</sequence>
<keyword evidence="7" id="KW-0843">Virulence</keyword>
<keyword evidence="8 12" id="KW-0472">Membrane</keyword>
<evidence type="ECO:0000313" key="14">
    <source>
        <dbReference type="Proteomes" id="UP001248134"/>
    </source>
</evidence>
<dbReference type="Proteomes" id="UP001248134">
    <property type="component" value="Unassembled WGS sequence"/>
</dbReference>
<dbReference type="Gene3D" id="3.40.1710.10">
    <property type="entry name" value="abc type-2 transporter like domain"/>
    <property type="match status" value="1"/>
</dbReference>
<evidence type="ECO:0000256" key="4">
    <source>
        <dbReference type="ARBA" id="ARBA00022475"/>
    </source>
</evidence>
<comment type="subunit">
    <text evidence="9">Homodimer. Interacts with EssB.</text>
</comment>
<organism evidence="13 14">
    <name type="scientific">Bacillus pseudomycoides</name>
    <dbReference type="NCBI Taxonomy" id="64104"/>
    <lineage>
        <taxon>Bacteria</taxon>
        <taxon>Bacillati</taxon>
        <taxon>Bacillota</taxon>
        <taxon>Bacilli</taxon>
        <taxon>Bacillales</taxon>
        <taxon>Bacillaceae</taxon>
        <taxon>Bacillus</taxon>
        <taxon>Bacillus cereus group</taxon>
    </lineage>
</organism>
<keyword evidence="6 12" id="KW-1133">Transmembrane helix</keyword>
<feature type="transmembrane region" description="Helical" evidence="12">
    <location>
        <begin position="1093"/>
        <end position="1114"/>
    </location>
</feature>
<protein>
    <recommendedName>
        <fullName evidence="3">Type VII secretion system accessory factor EsaA</fullName>
    </recommendedName>
</protein>
<feature type="transmembrane region" description="Helical" evidence="12">
    <location>
        <begin position="1121"/>
        <end position="1141"/>
    </location>
</feature>
<evidence type="ECO:0000256" key="8">
    <source>
        <dbReference type="ARBA" id="ARBA00023136"/>
    </source>
</evidence>
<dbReference type="EMBL" id="VLYX01000055">
    <property type="protein sequence ID" value="MDR4329237.1"/>
    <property type="molecule type" value="Genomic_DNA"/>
</dbReference>
<feature type="transmembrane region" description="Helical" evidence="12">
    <location>
        <begin position="1058"/>
        <end position="1081"/>
    </location>
</feature>
<feature type="coiled-coil region" evidence="10">
    <location>
        <begin position="816"/>
        <end position="857"/>
    </location>
</feature>
<feature type="compositionally biased region" description="Polar residues" evidence="11">
    <location>
        <begin position="542"/>
        <end position="577"/>
    </location>
</feature>
<evidence type="ECO:0000313" key="13">
    <source>
        <dbReference type="EMBL" id="MDR4329237.1"/>
    </source>
</evidence>
<dbReference type="PANTHER" id="PTHR43077:SF10">
    <property type="entry name" value="TRANSPORT PERMEASE PROTEIN"/>
    <property type="match status" value="1"/>
</dbReference>
<evidence type="ECO:0000256" key="5">
    <source>
        <dbReference type="ARBA" id="ARBA00022692"/>
    </source>
</evidence>
<dbReference type="AlphaFoldDB" id="A0AAJ1Z534"/>
<comment type="subcellular location">
    <subcellularLocation>
        <location evidence="1">Cell membrane</location>
        <topology evidence="1">Multi-pass membrane protein</topology>
    </subcellularLocation>
</comment>
<reference evidence="13" key="1">
    <citation type="submission" date="2019-07" db="EMBL/GenBank/DDBJ databases">
        <title>Phylogenomic Reclassification of ATCC Bacillus Strains and Various Taxa within the Genus Bacillus.</title>
        <authorList>
            <person name="Riojas M.A."/>
            <person name="Frank A.M."/>
            <person name="Fenn S.L."/>
            <person name="King S.P."/>
            <person name="Brower S.M."/>
            <person name="Hazbon M.H."/>
        </authorList>
    </citation>
    <scope>NUCLEOTIDE SEQUENCE</scope>
    <source>
        <strain evidence="13">NR-12239</strain>
    </source>
</reference>
<comment type="caution">
    <text evidence="13">The sequence shown here is derived from an EMBL/GenBank/DDBJ whole genome shotgun (WGS) entry which is preliminary data.</text>
</comment>
<feature type="compositionally biased region" description="Basic and acidic residues" evidence="11">
    <location>
        <begin position="578"/>
        <end position="590"/>
    </location>
</feature>
<dbReference type="GO" id="GO:0005886">
    <property type="term" value="C:plasma membrane"/>
    <property type="evidence" value="ECO:0007669"/>
    <property type="project" value="UniProtKB-SubCell"/>
</dbReference>
<feature type="region of interest" description="Disordered" evidence="11">
    <location>
        <begin position="524"/>
        <end position="717"/>
    </location>
</feature>
<evidence type="ECO:0000256" key="1">
    <source>
        <dbReference type="ARBA" id="ARBA00004651"/>
    </source>
</evidence>
<dbReference type="InterPro" id="IPR023838">
    <property type="entry name" value="T7SS_EsaA"/>
</dbReference>
<proteinExistence type="inferred from homology"/>
<evidence type="ECO:0000256" key="6">
    <source>
        <dbReference type="ARBA" id="ARBA00022989"/>
    </source>
</evidence>
<evidence type="ECO:0000256" key="2">
    <source>
        <dbReference type="ARBA" id="ARBA00008338"/>
    </source>
</evidence>
<evidence type="ECO:0000256" key="9">
    <source>
        <dbReference type="ARBA" id="ARBA00046722"/>
    </source>
</evidence>
<evidence type="ECO:0000256" key="10">
    <source>
        <dbReference type="SAM" id="Coils"/>
    </source>
</evidence>
<feature type="transmembrane region" description="Helical" evidence="12">
    <location>
        <begin position="1016"/>
        <end position="1037"/>
    </location>
</feature>
<dbReference type="PANTHER" id="PTHR43077">
    <property type="entry name" value="TRANSPORT PERMEASE YVFS-RELATED"/>
    <property type="match status" value="1"/>
</dbReference>
<comment type="similarity">
    <text evidence="2">Belongs to the EsaA family.</text>
</comment>
<feature type="compositionally biased region" description="Gly residues" evidence="11">
    <location>
        <begin position="592"/>
        <end position="710"/>
    </location>
</feature>
<keyword evidence="4" id="KW-1003">Cell membrane</keyword>
<evidence type="ECO:0000256" key="11">
    <source>
        <dbReference type="SAM" id="MobiDB-lite"/>
    </source>
</evidence>
<evidence type="ECO:0000256" key="7">
    <source>
        <dbReference type="ARBA" id="ARBA00023026"/>
    </source>
</evidence>
<dbReference type="NCBIfam" id="TIGR03929">
    <property type="entry name" value="T7_esaA_Nterm"/>
    <property type="match status" value="1"/>
</dbReference>
<keyword evidence="5 12" id="KW-0812">Transmembrane</keyword>
<keyword evidence="10" id="KW-0175">Coiled coil</keyword>
<feature type="compositionally biased region" description="Basic and acidic residues" evidence="11">
    <location>
        <begin position="524"/>
        <end position="535"/>
    </location>
</feature>
<feature type="transmembrane region" description="Helical" evidence="12">
    <location>
        <begin position="1177"/>
        <end position="1197"/>
    </location>
</feature>
<evidence type="ECO:0000256" key="3">
    <source>
        <dbReference type="ARBA" id="ARBA00020819"/>
    </source>
</evidence>
<name>A0AAJ1Z534_9BACI</name>
<accession>A0AAJ1Z534</accession>
<dbReference type="InterPro" id="IPR051328">
    <property type="entry name" value="T7SS_ABC-Transporter"/>
</dbReference>
<feature type="coiled-coil region" evidence="10">
    <location>
        <begin position="305"/>
        <end position="340"/>
    </location>
</feature>